<dbReference type="RefSeq" id="WP_067553884.1">
    <property type="nucleotide sequence ID" value="NZ_CAMTBT010000010.1"/>
</dbReference>
<feature type="active site" description="O-(5'-phospho-DNA)-tyrosine intermediate" evidence="9 10">
    <location>
        <position position="124"/>
    </location>
</feature>
<dbReference type="PANTHER" id="PTHR43493">
    <property type="entry name" value="DNA GYRASE/TOPOISOMERASE SUBUNIT A"/>
    <property type="match status" value="1"/>
</dbReference>
<dbReference type="FunFam" id="3.90.199.10:FF:000001">
    <property type="entry name" value="DNA gyrase subunit A"/>
    <property type="match status" value="1"/>
</dbReference>
<dbReference type="AlphaFoldDB" id="A0A140DR63"/>
<dbReference type="FunFam" id="3.30.1360.40:FF:000002">
    <property type="entry name" value="DNA gyrase subunit A"/>
    <property type="match status" value="1"/>
</dbReference>
<feature type="short sequence motif" description="GyrA-box" evidence="9">
    <location>
        <begin position="528"/>
        <end position="534"/>
    </location>
</feature>
<dbReference type="HAMAP" id="MF_01897">
    <property type="entry name" value="GyrA"/>
    <property type="match status" value="1"/>
</dbReference>
<dbReference type="InterPro" id="IPR002205">
    <property type="entry name" value="Topo_IIA_dom_A"/>
</dbReference>
<organism evidence="14 15">
    <name type="scientific">Faecalibaculum rodentium</name>
    <dbReference type="NCBI Taxonomy" id="1702221"/>
    <lineage>
        <taxon>Bacteria</taxon>
        <taxon>Bacillati</taxon>
        <taxon>Bacillota</taxon>
        <taxon>Erysipelotrichia</taxon>
        <taxon>Erysipelotrichales</taxon>
        <taxon>Erysipelotrichaceae</taxon>
        <taxon>Faecalibaculum</taxon>
    </lineage>
</organism>
<dbReference type="Pfam" id="PF00521">
    <property type="entry name" value="DNA_topoisoIV"/>
    <property type="match status" value="1"/>
</dbReference>
<dbReference type="SMART" id="SM00434">
    <property type="entry name" value="TOP4c"/>
    <property type="match status" value="1"/>
</dbReference>
<feature type="region of interest" description="Disordered" evidence="12">
    <location>
        <begin position="819"/>
        <end position="857"/>
    </location>
</feature>
<dbReference type="GO" id="GO:0009330">
    <property type="term" value="C:DNA topoisomerase type II (double strand cut, ATP-hydrolyzing) complex"/>
    <property type="evidence" value="ECO:0007669"/>
    <property type="project" value="TreeGrafter"/>
</dbReference>
<dbReference type="Gene3D" id="1.10.268.10">
    <property type="entry name" value="Topoisomerase, domain 3"/>
    <property type="match status" value="1"/>
</dbReference>
<dbReference type="NCBIfam" id="NF004043">
    <property type="entry name" value="PRK05560.1"/>
    <property type="match status" value="1"/>
</dbReference>
<dbReference type="CDD" id="cd00187">
    <property type="entry name" value="TOP4c"/>
    <property type="match status" value="1"/>
</dbReference>
<evidence type="ECO:0000313" key="14">
    <source>
        <dbReference type="EMBL" id="AMK53140.1"/>
    </source>
</evidence>
<dbReference type="GO" id="GO:0034335">
    <property type="term" value="F:DNA negative supercoiling activity"/>
    <property type="evidence" value="ECO:0007669"/>
    <property type="project" value="UniProtKB-ARBA"/>
</dbReference>
<feature type="compositionally biased region" description="Acidic residues" evidence="12">
    <location>
        <begin position="822"/>
        <end position="831"/>
    </location>
</feature>
<evidence type="ECO:0000256" key="4">
    <source>
        <dbReference type="ARBA" id="ARBA00022840"/>
    </source>
</evidence>
<comment type="subunit">
    <text evidence="8">Heterotetramer composed of ParC and ParE.</text>
</comment>
<dbReference type="GO" id="GO:0005524">
    <property type="term" value="F:ATP binding"/>
    <property type="evidence" value="ECO:0007669"/>
    <property type="project" value="UniProtKB-UniRule"/>
</dbReference>
<evidence type="ECO:0000256" key="9">
    <source>
        <dbReference type="HAMAP-Rule" id="MF_01897"/>
    </source>
</evidence>
<dbReference type="GO" id="GO:0003677">
    <property type="term" value="F:DNA binding"/>
    <property type="evidence" value="ECO:0007669"/>
    <property type="project" value="UniProtKB-UniRule"/>
</dbReference>
<evidence type="ECO:0000256" key="8">
    <source>
        <dbReference type="ARBA" id="ARBA00063644"/>
    </source>
</evidence>
<keyword evidence="4 9" id="KW-0067">ATP-binding</keyword>
<feature type="coiled-coil region" evidence="11">
    <location>
        <begin position="439"/>
        <end position="466"/>
    </location>
</feature>
<dbReference type="GO" id="GO:0005737">
    <property type="term" value="C:cytoplasm"/>
    <property type="evidence" value="ECO:0007669"/>
    <property type="project" value="UniProtKB-SubCell"/>
</dbReference>
<dbReference type="InterPro" id="IPR013760">
    <property type="entry name" value="Topo_IIA-like_dom_sf"/>
</dbReference>
<feature type="domain" description="Topo IIA-type catalytic" evidence="13">
    <location>
        <begin position="36"/>
        <end position="501"/>
    </location>
</feature>
<feature type="compositionally biased region" description="Acidic residues" evidence="12">
    <location>
        <begin position="841"/>
        <end position="857"/>
    </location>
</feature>
<dbReference type="InterPro" id="IPR006691">
    <property type="entry name" value="GyrA/parC_rep"/>
</dbReference>
<dbReference type="STRING" id="1702221.AALO17_00060"/>
<keyword evidence="5 9" id="KW-0799">Topoisomerase</keyword>
<keyword evidence="3 9" id="KW-0547">Nucleotide-binding</keyword>
<evidence type="ECO:0000256" key="6">
    <source>
        <dbReference type="ARBA" id="ARBA00023125"/>
    </source>
</evidence>
<dbReference type="InterPro" id="IPR050220">
    <property type="entry name" value="Type_II_DNA_Topoisomerases"/>
</dbReference>
<proteinExistence type="inferred from homology"/>
<keyword evidence="15" id="KW-1185">Reference proteome</keyword>
<evidence type="ECO:0000256" key="10">
    <source>
        <dbReference type="PROSITE-ProRule" id="PRU01384"/>
    </source>
</evidence>
<dbReference type="NCBIfam" id="TIGR01063">
    <property type="entry name" value="gyrA"/>
    <property type="match status" value="1"/>
</dbReference>
<dbReference type="Gene3D" id="3.30.1360.40">
    <property type="match status" value="1"/>
</dbReference>
<dbReference type="SUPFAM" id="SSF56719">
    <property type="entry name" value="Type II DNA topoisomerase"/>
    <property type="match status" value="1"/>
</dbReference>
<name>A0A140DR63_9FIRM</name>
<sequence length="857" mass="95636">MDELEKNNGYEVVDIASEMKDSFLDYSMSVIVQRALPDVRDGLKPVHRRILHAMNSLNMTPGSAHKKSARIVGEVIGKYHPHGDTAVYDSMVRMAQDFSYRYPLVDGHGNFGSLDGDEAAAMRYTEARMSRISMEMMRDINKDTVDFVDNYDGEEKEPVVLPSRIPNLLVNGSMGIAVGMATNIPPHNLKETAEAVCAYMDNPDITIPELMEFLPGPDFPTGGIILGRKGIRQAYETGRGSLQVRSRYRVEELTGGRKRIVFYEIPFSVNKASLIAKMAALIRDKAIQGVTYLNDESNREGIRIVMDLKKDAQEDVILNQLFHLTPLQSGFGINMLALEGGRPRQLSLKEIIRDYVEHQVEVIRRKTAFDLKKAQERAHILEGLRIALDHLDEIITTIRNSRSDEAGLNAELCEKFGFSYEQSRAILAMQMKRLSGLERDKIESEYDALIQAIEDYKDILNREERVVQIIKDDLTEIVQKYGDKRRTEISTDYVDMDDEDLIPREHVIITMTASGYIKRQPVSMYHAQNRGGKGIKSLTLNDEDNVEHMVSMSTHSHLLLFTNQGRVYRLKGYNIPNASRTAKGTPIVNVMDLQPGESIRTLLPVPENKEGFKSLIFVTRNGVVKRTAVGEFDSINRNGKIAIGLRPDDELKFVKGTTGDDDVIIAGSKGKAIRFHESQIRMMGRTAAGVSGFNTDGGEVVGLALTHEGDTLLSVSENGFGKRTSVEEFTRRSRGGKGMYAIHMTEKTGPLVSVMAVHGDEDAMIVASDGIMIRISLKDVGLYSRQTQGLKLINLNDGATVTRLSLVHPEDEEIAEIHISEEESGQSEQDELKENVYTGDLEVDESIETGSDDSSLE</sequence>
<dbReference type="FunFam" id="1.10.268.10:FF:000001">
    <property type="entry name" value="DNA gyrase subunit A"/>
    <property type="match status" value="1"/>
</dbReference>
<dbReference type="Gene3D" id="2.120.10.90">
    <property type="entry name" value="DNA gyrase/topoisomerase IV, subunit A, C-terminal"/>
    <property type="match status" value="1"/>
</dbReference>
<dbReference type="SUPFAM" id="SSF101904">
    <property type="entry name" value="GyrA/ParC C-terminal domain-like"/>
    <property type="match status" value="1"/>
</dbReference>
<dbReference type="GO" id="GO:0006261">
    <property type="term" value="P:DNA-templated DNA replication"/>
    <property type="evidence" value="ECO:0007669"/>
    <property type="project" value="UniProtKB-UniRule"/>
</dbReference>
<comment type="function">
    <text evidence="9">A type II topoisomerase that negatively supercoils closed circular double-stranded (ds) DNA in an ATP-dependent manner to modulate DNA topology and maintain chromosomes in an underwound state. Negative supercoiling favors strand separation, and DNA replication, transcription, recombination and repair, all of which involve strand separation. Also able to catalyze the interconversion of other topological isomers of dsDNA rings, including catenanes and knotted rings. Type II topoisomerases break and join 2 DNA strands simultaneously in an ATP-dependent manner.</text>
</comment>
<dbReference type="EC" id="5.6.2.2" evidence="9"/>
<dbReference type="PATRIC" id="fig|1702221.3.peg.6"/>
<dbReference type="InterPro" id="IPR005743">
    <property type="entry name" value="GyrA"/>
</dbReference>
<keyword evidence="11" id="KW-0175">Coiled coil</keyword>
<dbReference type="KEGG" id="fro:AALO17_00060"/>
<dbReference type="Pfam" id="PF03989">
    <property type="entry name" value="DNA_gyraseA_C"/>
    <property type="match status" value="6"/>
</dbReference>
<evidence type="ECO:0000256" key="11">
    <source>
        <dbReference type="SAM" id="Coils"/>
    </source>
</evidence>
<dbReference type="GO" id="GO:0005694">
    <property type="term" value="C:chromosome"/>
    <property type="evidence" value="ECO:0007669"/>
    <property type="project" value="InterPro"/>
</dbReference>
<keyword evidence="9" id="KW-0963">Cytoplasm</keyword>
<dbReference type="OrthoDB" id="9806486at2"/>
<comment type="subcellular location">
    <subcellularLocation>
        <location evidence="9">Cytoplasm</location>
    </subcellularLocation>
</comment>
<dbReference type="PROSITE" id="PS52040">
    <property type="entry name" value="TOPO_IIA"/>
    <property type="match status" value="1"/>
</dbReference>
<comment type="miscellaneous">
    <text evidence="9">Few gyrases are as efficient as E.coli at forming negative supercoils. Not all organisms have 2 type II topoisomerases; in organisms with a single type II topoisomerase this enzyme also has to decatenate newly replicated chromosomes.</text>
</comment>
<dbReference type="NCBIfam" id="NF004044">
    <property type="entry name" value="PRK05561.1"/>
    <property type="match status" value="1"/>
</dbReference>
<evidence type="ECO:0000256" key="1">
    <source>
        <dbReference type="ARBA" id="ARBA00000185"/>
    </source>
</evidence>
<dbReference type="GeneID" id="78476934"/>
<dbReference type="InterPro" id="IPR013758">
    <property type="entry name" value="Topo_IIA_A/C_ab"/>
</dbReference>
<reference evidence="14 15" key="1">
    <citation type="journal article" date="2016" name="Gut Pathog.">
        <title>Whole genome sequencing of "Faecalibaculum rodentium" ALO17, isolated from C57BL/6J laboratory mouse feces.</title>
        <authorList>
            <person name="Lim S."/>
            <person name="Chang D.H."/>
            <person name="Ahn S."/>
            <person name="Kim B.C."/>
        </authorList>
    </citation>
    <scope>NUCLEOTIDE SEQUENCE [LARGE SCALE GENOMIC DNA]</scope>
    <source>
        <strain evidence="14 15">Alo17</strain>
    </source>
</reference>
<evidence type="ECO:0000256" key="5">
    <source>
        <dbReference type="ARBA" id="ARBA00023029"/>
    </source>
</evidence>
<comment type="similarity">
    <text evidence="2 9">Belongs to the type II topoisomerase GyrA/ParC subunit family.</text>
</comment>
<evidence type="ECO:0000256" key="7">
    <source>
        <dbReference type="ARBA" id="ARBA00023235"/>
    </source>
</evidence>
<dbReference type="PANTHER" id="PTHR43493:SF5">
    <property type="entry name" value="DNA GYRASE SUBUNIT A, CHLOROPLASTIC_MITOCHONDRIAL"/>
    <property type="match status" value="1"/>
</dbReference>
<comment type="subunit">
    <text evidence="9">Heterotetramer, composed of two GyrA and two GyrB chains. In the heterotetramer, GyrA contains the active site tyrosine that forms a transient covalent intermediate with DNA, while GyrB binds cofactors and catalyzes ATP hydrolysis.</text>
</comment>
<dbReference type="Proteomes" id="UP000069771">
    <property type="component" value="Chromosome"/>
</dbReference>
<evidence type="ECO:0000259" key="13">
    <source>
        <dbReference type="PROSITE" id="PS52040"/>
    </source>
</evidence>
<evidence type="ECO:0000256" key="2">
    <source>
        <dbReference type="ARBA" id="ARBA00008263"/>
    </source>
</evidence>
<evidence type="ECO:0000256" key="12">
    <source>
        <dbReference type="SAM" id="MobiDB-lite"/>
    </source>
</evidence>
<dbReference type="EMBL" id="CP011391">
    <property type="protein sequence ID" value="AMK53140.1"/>
    <property type="molecule type" value="Genomic_DNA"/>
</dbReference>
<keyword evidence="6 9" id="KW-0238">DNA-binding</keyword>
<keyword evidence="7 9" id="KW-0413">Isomerase</keyword>
<gene>
    <name evidence="9" type="primary">gyrA</name>
    <name evidence="14" type="ORF">AALO17_00060</name>
</gene>
<dbReference type="FunFam" id="2.120.10.90:FF:000005">
    <property type="entry name" value="DNA topoisomerase 4 subunit A"/>
    <property type="match status" value="1"/>
</dbReference>
<dbReference type="Gene3D" id="3.90.199.10">
    <property type="entry name" value="Topoisomerase II, domain 5"/>
    <property type="match status" value="1"/>
</dbReference>
<dbReference type="InterPro" id="IPR035516">
    <property type="entry name" value="Gyrase/topoIV_suA_C"/>
</dbReference>
<evidence type="ECO:0000313" key="15">
    <source>
        <dbReference type="Proteomes" id="UP000069771"/>
    </source>
</evidence>
<protein>
    <recommendedName>
        <fullName evidence="9">DNA gyrase subunit A</fullName>
        <ecNumber evidence="9">5.6.2.2</ecNumber>
    </recommendedName>
</protein>
<comment type="catalytic activity">
    <reaction evidence="1 9 10">
        <text>ATP-dependent breakage, passage and rejoining of double-stranded DNA.</text>
        <dbReference type="EC" id="5.6.2.2"/>
    </reaction>
</comment>
<accession>A0A140DR63</accession>
<evidence type="ECO:0000256" key="3">
    <source>
        <dbReference type="ARBA" id="ARBA00022741"/>
    </source>
</evidence>
<dbReference type="GO" id="GO:0006265">
    <property type="term" value="P:DNA topological change"/>
    <property type="evidence" value="ECO:0007669"/>
    <property type="project" value="UniProtKB-UniRule"/>
</dbReference>
<dbReference type="InterPro" id="IPR013757">
    <property type="entry name" value="Topo_IIA_A_a_sf"/>
</dbReference>